<evidence type="ECO:0000313" key="7">
    <source>
        <dbReference type="EMBL" id="GAB1250972.1"/>
    </source>
</evidence>
<comment type="function">
    <text evidence="6">Na(+)/H(+) antiporter that extrudes sodium in exchange for external protons.</text>
</comment>
<keyword evidence="3 6" id="KW-0812">Transmembrane</keyword>
<feature type="transmembrane region" description="Helical" evidence="6">
    <location>
        <begin position="358"/>
        <end position="382"/>
    </location>
</feature>
<feature type="transmembrane region" description="Helical" evidence="6">
    <location>
        <begin position="394"/>
        <end position="411"/>
    </location>
</feature>
<feature type="transmembrane region" description="Helical" evidence="6">
    <location>
        <begin position="317"/>
        <end position="337"/>
    </location>
</feature>
<comment type="subcellular location">
    <subcellularLocation>
        <location evidence="1">Cell inner membrane</location>
        <topology evidence="1">Multi-pass membrane protein</topology>
    </subcellularLocation>
    <subcellularLocation>
        <location evidence="6">Cell membrane</location>
        <topology evidence="6">Multi-pass membrane protein</topology>
    </subcellularLocation>
</comment>
<gene>
    <name evidence="6 7" type="primary">nhaA</name>
    <name evidence="7" type="ORF">Tsumi_00760</name>
</gene>
<feature type="transmembrane region" description="Helical" evidence="6">
    <location>
        <begin position="166"/>
        <end position="184"/>
    </location>
</feature>
<dbReference type="InterPro" id="IPR004670">
    <property type="entry name" value="NhaA"/>
</dbReference>
<proteinExistence type="inferred from homology"/>
<keyword evidence="6" id="KW-0739">Sodium transport</keyword>
<dbReference type="NCBIfam" id="TIGR00773">
    <property type="entry name" value="NhaA"/>
    <property type="match status" value="1"/>
</dbReference>
<sequence>MAVLAAIIANTPLVDDYEKFLNLPITLQIGAFNVFSYHGETMNLLTFANDVLMVLFFLNVGLEIKREGLVGELSTVRKALFPVTAAVGGMIFPILVFFAFCHTHPESNGAAIPMATDIAFSLAVLLLVKGVPTSLKTFLTALAVADDLGGIIVIAVFYTSNINLTMLLYGIGVIILLYLLGRYANVRQLWVYYLGLLFVWIFFLSSGVHTTIAGVLVALTVPSKPRYDTTTSTAHVRTLMSLLHRDDQTISKGTILLPEEQINVLNSISHYSYHSLSPMQRLETQLTPIVNWLILPLFAFVNAGVKLGNVSWEDLGGITSAVALGLIIGKPLGIFLFSKLYLWITRTPMPVGMHNKSLLGLGLLGGFGFTVSLFIASLSYVGPESQLMLNEAKLGIFVGSIFSGIFGYLFLNHYFKNHHDILEEQKAKNV</sequence>
<evidence type="ECO:0000256" key="5">
    <source>
        <dbReference type="ARBA" id="ARBA00023136"/>
    </source>
</evidence>
<dbReference type="PANTHER" id="PTHR30341">
    <property type="entry name" value="SODIUM ION/PROTON ANTIPORTER NHAA-RELATED"/>
    <property type="match status" value="1"/>
</dbReference>
<feature type="transmembrane region" description="Helical" evidence="6">
    <location>
        <begin position="112"/>
        <end position="132"/>
    </location>
</feature>
<evidence type="ECO:0000256" key="4">
    <source>
        <dbReference type="ARBA" id="ARBA00022989"/>
    </source>
</evidence>
<accession>A0ABQ0DZS7</accession>
<evidence type="ECO:0000256" key="6">
    <source>
        <dbReference type="HAMAP-Rule" id="MF_01844"/>
    </source>
</evidence>
<comment type="catalytic activity">
    <reaction evidence="6">
        <text>Na(+)(in) + 2 H(+)(out) = Na(+)(out) + 2 H(+)(in)</text>
        <dbReference type="Rhea" id="RHEA:29251"/>
        <dbReference type="ChEBI" id="CHEBI:15378"/>
        <dbReference type="ChEBI" id="CHEBI:29101"/>
    </reaction>
</comment>
<dbReference type="HAMAP" id="MF_01844">
    <property type="entry name" value="NhaA"/>
    <property type="match status" value="1"/>
</dbReference>
<evidence type="ECO:0000313" key="8">
    <source>
        <dbReference type="Proteomes" id="UP001628220"/>
    </source>
</evidence>
<feature type="transmembrane region" description="Helical" evidence="6">
    <location>
        <begin position="138"/>
        <end position="159"/>
    </location>
</feature>
<keyword evidence="6" id="KW-0813">Transport</keyword>
<feature type="transmembrane region" description="Helical" evidence="6">
    <location>
        <begin position="286"/>
        <end position="305"/>
    </location>
</feature>
<keyword evidence="4 6" id="KW-1133">Transmembrane helix</keyword>
<dbReference type="PANTHER" id="PTHR30341:SF0">
    <property type="entry name" value="NA(+)_H(+) ANTIPORTER NHAA"/>
    <property type="match status" value="1"/>
</dbReference>
<comment type="similarity">
    <text evidence="6">Belongs to the NhaA Na(+)/H(+) (TC 2.A.33) antiporter family.</text>
</comment>
<keyword evidence="6" id="KW-0050">Antiport</keyword>
<dbReference type="InterPro" id="IPR023171">
    <property type="entry name" value="Na/H_antiporter_dom_sf"/>
</dbReference>
<evidence type="ECO:0000256" key="2">
    <source>
        <dbReference type="ARBA" id="ARBA00022475"/>
    </source>
</evidence>
<keyword evidence="6" id="KW-0915">Sodium</keyword>
<evidence type="ECO:0000256" key="1">
    <source>
        <dbReference type="ARBA" id="ARBA00004429"/>
    </source>
</evidence>
<feature type="transmembrane region" description="Helical" evidence="6">
    <location>
        <begin position="44"/>
        <end position="60"/>
    </location>
</feature>
<organism evidence="7 8">
    <name type="scientific">Porphyromonas miyakawae</name>
    <dbReference type="NCBI Taxonomy" id="3137470"/>
    <lineage>
        <taxon>Bacteria</taxon>
        <taxon>Pseudomonadati</taxon>
        <taxon>Bacteroidota</taxon>
        <taxon>Bacteroidia</taxon>
        <taxon>Bacteroidales</taxon>
        <taxon>Porphyromonadaceae</taxon>
        <taxon>Porphyromonas</taxon>
    </lineage>
</organism>
<reference evidence="7 8" key="1">
    <citation type="journal article" date="2025" name="Int. J. Syst. Evol. Microbiol.">
        <title>Desulfovibrio falkowii sp. nov., Porphyromonas miyakawae sp. nov., Mediterraneibacter flintii sp. nov. and Owariibacterium komagatae gen. nov., sp. nov., isolated from human faeces.</title>
        <authorList>
            <person name="Hamaguchi T."/>
            <person name="Ohara M."/>
            <person name="Hisatomi A."/>
            <person name="Sekiguchi K."/>
            <person name="Takeda J.I."/>
            <person name="Ueyama J."/>
            <person name="Ito M."/>
            <person name="Nishiwaki H."/>
            <person name="Ogi T."/>
            <person name="Hirayama M."/>
            <person name="Ohkuma M."/>
            <person name="Sakamoto M."/>
            <person name="Ohno K."/>
        </authorList>
    </citation>
    <scope>NUCLEOTIDE SEQUENCE [LARGE SCALE GENOMIC DNA]</scope>
    <source>
        <strain evidence="7 8">13CB11C</strain>
    </source>
</reference>
<feature type="transmembrane region" description="Helical" evidence="6">
    <location>
        <begin position="20"/>
        <end position="37"/>
    </location>
</feature>
<dbReference type="Pfam" id="PF06965">
    <property type="entry name" value="Na_H_antiport_1"/>
    <property type="match status" value="1"/>
</dbReference>
<dbReference type="Gene3D" id="1.20.1530.10">
    <property type="entry name" value="Na+/H+ antiporter like domain"/>
    <property type="match status" value="1"/>
</dbReference>
<protein>
    <recommendedName>
        <fullName evidence="6">Na(+)/H(+) antiporter NhaA</fullName>
    </recommendedName>
    <alternativeName>
        <fullName evidence="6">Sodium/proton antiporter NhaA</fullName>
    </alternativeName>
</protein>
<dbReference type="Proteomes" id="UP001628220">
    <property type="component" value="Unassembled WGS sequence"/>
</dbReference>
<feature type="transmembrane region" description="Helical" evidence="6">
    <location>
        <begin position="190"/>
        <end position="219"/>
    </location>
</feature>
<keyword evidence="6" id="KW-0406">Ion transport</keyword>
<name>A0ABQ0DZS7_9PORP</name>
<keyword evidence="8" id="KW-1185">Reference proteome</keyword>
<dbReference type="EMBL" id="BAAFSF010000001">
    <property type="protein sequence ID" value="GAB1250972.1"/>
    <property type="molecule type" value="Genomic_DNA"/>
</dbReference>
<keyword evidence="5 6" id="KW-0472">Membrane</keyword>
<evidence type="ECO:0000256" key="3">
    <source>
        <dbReference type="ARBA" id="ARBA00022692"/>
    </source>
</evidence>
<feature type="transmembrane region" description="Helical" evidence="6">
    <location>
        <begin position="80"/>
        <end position="100"/>
    </location>
</feature>
<keyword evidence="2 6" id="KW-1003">Cell membrane</keyword>
<comment type="caution">
    <text evidence="7">The sequence shown here is derived from an EMBL/GenBank/DDBJ whole genome shotgun (WGS) entry which is preliminary data.</text>
</comment>